<dbReference type="RefSeq" id="WP_157591393.1">
    <property type="nucleotide sequence ID" value="NZ_CP037953.1"/>
</dbReference>
<sequence length="184" mass="21368">MEKIVRDELRTAILKAMEENRYLDVLEGLSTLQASYPEFCERNFQFYLLQGDALFATQRFDEAAENYRKVQELEPDNLGICLNLIKTDIGLEQYASASEQIQKALTLATEQDPELMKYLYIQQAEMAYRLQKMDEVYTALELAAQHGAMDIDVMDSEFLYNALFDDDRFNEMFERSSQASARYG</sequence>
<dbReference type="SMART" id="SM00028">
    <property type="entry name" value="TPR"/>
    <property type="match status" value="1"/>
</dbReference>
<dbReference type="PROSITE" id="PS50005">
    <property type="entry name" value="TPR"/>
    <property type="match status" value="1"/>
</dbReference>
<keyword evidence="1" id="KW-0802">TPR repeat</keyword>
<gene>
    <name evidence="2" type="ORF">EV696_107151</name>
</gene>
<protein>
    <submittedName>
        <fullName evidence="2">Tetratricopeptide repeat protein</fullName>
    </submittedName>
</protein>
<dbReference type="InterPro" id="IPR019734">
    <property type="entry name" value="TPR_rpt"/>
</dbReference>
<dbReference type="SUPFAM" id="SSF48452">
    <property type="entry name" value="TPR-like"/>
    <property type="match status" value="1"/>
</dbReference>
<feature type="repeat" description="TPR" evidence="1">
    <location>
        <begin position="44"/>
        <end position="77"/>
    </location>
</feature>
<keyword evidence="3" id="KW-1185">Reference proteome</keyword>
<name>A0A4R6UXS7_9GAMM</name>
<organism evidence="2 3">
    <name type="scientific">Permianibacter aggregans</name>
    <dbReference type="NCBI Taxonomy" id="1510150"/>
    <lineage>
        <taxon>Bacteria</taxon>
        <taxon>Pseudomonadati</taxon>
        <taxon>Pseudomonadota</taxon>
        <taxon>Gammaproteobacteria</taxon>
        <taxon>Pseudomonadales</taxon>
        <taxon>Pseudomonadaceae</taxon>
        <taxon>Permianibacter</taxon>
    </lineage>
</organism>
<evidence type="ECO:0000313" key="3">
    <source>
        <dbReference type="Proteomes" id="UP000295375"/>
    </source>
</evidence>
<proteinExistence type="predicted"/>
<evidence type="ECO:0000313" key="2">
    <source>
        <dbReference type="EMBL" id="TDQ48414.1"/>
    </source>
</evidence>
<dbReference type="Pfam" id="PF14559">
    <property type="entry name" value="TPR_19"/>
    <property type="match status" value="1"/>
</dbReference>
<evidence type="ECO:0000256" key="1">
    <source>
        <dbReference type="PROSITE-ProRule" id="PRU00339"/>
    </source>
</evidence>
<dbReference type="Gene3D" id="1.25.40.10">
    <property type="entry name" value="Tetratricopeptide repeat domain"/>
    <property type="match status" value="1"/>
</dbReference>
<dbReference type="EMBL" id="SNYM01000007">
    <property type="protein sequence ID" value="TDQ48414.1"/>
    <property type="molecule type" value="Genomic_DNA"/>
</dbReference>
<dbReference type="AlphaFoldDB" id="A0A4R6UXS7"/>
<accession>A0A4R6UXS7</accession>
<reference evidence="2 3" key="1">
    <citation type="submission" date="2019-03" db="EMBL/GenBank/DDBJ databases">
        <title>Genomic Encyclopedia of Type Strains, Phase IV (KMG-IV): sequencing the most valuable type-strain genomes for metagenomic binning, comparative biology and taxonomic classification.</title>
        <authorList>
            <person name="Goeker M."/>
        </authorList>
    </citation>
    <scope>NUCLEOTIDE SEQUENCE [LARGE SCALE GENOMIC DNA]</scope>
    <source>
        <strain evidence="2 3">DSM 103792</strain>
    </source>
</reference>
<comment type="caution">
    <text evidence="2">The sequence shown here is derived from an EMBL/GenBank/DDBJ whole genome shotgun (WGS) entry which is preliminary data.</text>
</comment>
<dbReference type="Proteomes" id="UP000295375">
    <property type="component" value="Unassembled WGS sequence"/>
</dbReference>
<dbReference type="InterPro" id="IPR011990">
    <property type="entry name" value="TPR-like_helical_dom_sf"/>
</dbReference>